<evidence type="ECO:0000256" key="1">
    <source>
        <dbReference type="SAM" id="MobiDB-lite"/>
    </source>
</evidence>
<organism evidence="2 3">
    <name type="scientific">Aromia moschata</name>
    <dbReference type="NCBI Taxonomy" id="1265417"/>
    <lineage>
        <taxon>Eukaryota</taxon>
        <taxon>Metazoa</taxon>
        <taxon>Ecdysozoa</taxon>
        <taxon>Arthropoda</taxon>
        <taxon>Hexapoda</taxon>
        <taxon>Insecta</taxon>
        <taxon>Pterygota</taxon>
        <taxon>Neoptera</taxon>
        <taxon>Endopterygota</taxon>
        <taxon>Coleoptera</taxon>
        <taxon>Polyphaga</taxon>
        <taxon>Cucujiformia</taxon>
        <taxon>Chrysomeloidea</taxon>
        <taxon>Cerambycidae</taxon>
        <taxon>Cerambycinae</taxon>
        <taxon>Callichromatini</taxon>
        <taxon>Aromia</taxon>
    </lineage>
</organism>
<protein>
    <submittedName>
        <fullName evidence="2">Uncharacterized protein</fullName>
    </submittedName>
</protein>
<evidence type="ECO:0000313" key="3">
    <source>
        <dbReference type="Proteomes" id="UP001162162"/>
    </source>
</evidence>
<gene>
    <name evidence="2" type="ORF">NQ318_002331</name>
</gene>
<accession>A0AAV8Z5U3</accession>
<comment type="caution">
    <text evidence="2">The sequence shown here is derived from an EMBL/GenBank/DDBJ whole genome shotgun (WGS) entry which is preliminary data.</text>
</comment>
<reference evidence="2" key="1">
    <citation type="journal article" date="2023" name="Insect Mol. Biol.">
        <title>Genome sequencing provides insights into the evolution of gene families encoding plant cell wall-degrading enzymes in longhorned beetles.</title>
        <authorList>
            <person name="Shin N.R."/>
            <person name="Okamura Y."/>
            <person name="Kirsch R."/>
            <person name="Pauchet Y."/>
        </authorList>
    </citation>
    <scope>NUCLEOTIDE SEQUENCE</scope>
    <source>
        <strain evidence="2">AMC_N1</strain>
    </source>
</reference>
<dbReference type="EMBL" id="JAPWTK010000017">
    <property type="protein sequence ID" value="KAJ8958536.1"/>
    <property type="molecule type" value="Genomic_DNA"/>
</dbReference>
<dbReference type="Proteomes" id="UP001162162">
    <property type="component" value="Unassembled WGS sequence"/>
</dbReference>
<proteinExistence type="predicted"/>
<feature type="compositionally biased region" description="Basic residues" evidence="1">
    <location>
        <begin position="210"/>
        <end position="236"/>
    </location>
</feature>
<feature type="compositionally biased region" description="Polar residues" evidence="1">
    <location>
        <begin position="156"/>
        <end position="165"/>
    </location>
</feature>
<evidence type="ECO:0000313" key="2">
    <source>
        <dbReference type="EMBL" id="KAJ8958536.1"/>
    </source>
</evidence>
<feature type="region of interest" description="Disordered" evidence="1">
    <location>
        <begin position="197"/>
        <end position="236"/>
    </location>
</feature>
<name>A0AAV8Z5U3_9CUCU</name>
<sequence>MDNTDYYKSLISDEEVMRALIKESKARESEVLKEKTRLRPNLNFFQRTVTNIVSSNKRSISNQEDIHTRVITKHEAIIAKERSNRYFPKIKTPHTLMKEILLANKIEFVRSGESHTTLEVVKKSDDKCELKEVFTTTDLCETSVDVHHVNLDEFSDNASSSLNEDTSMKRRRSDSSSDISIISISSSESLPCSSTIIELSDTDSSEPRRNKIKNKKKFKHKKNKHKKKHKKEKGLH</sequence>
<feature type="region of interest" description="Disordered" evidence="1">
    <location>
        <begin position="156"/>
        <end position="177"/>
    </location>
</feature>
<keyword evidence="3" id="KW-1185">Reference proteome</keyword>
<dbReference type="AlphaFoldDB" id="A0AAV8Z5U3"/>